<dbReference type="InterPro" id="IPR011042">
    <property type="entry name" value="6-blade_b-propeller_TolB-like"/>
</dbReference>
<evidence type="ECO:0000256" key="2">
    <source>
        <dbReference type="SAM" id="MobiDB-lite"/>
    </source>
</evidence>
<evidence type="ECO:0000256" key="3">
    <source>
        <dbReference type="SAM" id="SignalP"/>
    </source>
</evidence>
<protein>
    <submittedName>
        <fullName evidence="4">Uncharacterized protein</fullName>
    </submittedName>
</protein>
<dbReference type="PROSITE" id="PS50853">
    <property type="entry name" value="FN3"/>
    <property type="match status" value="1"/>
</dbReference>
<dbReference type="Proteomes" id="UP000249799">
    <property type="component" value="Chromosome"/>
</dbReference>
<keyword evidence="1" id="KW-0677">Repeat</keyword>
<reference evidence="4 5" key="1">
    <citation type="submission" date="2018-06" db="EMBL/GenBank/DDBJ databases">
        <title>Lujinxingia sediminis gen. nov. sp. nov., a new facultative anaerobic member of the class Deltaproteobacteria, and proposal of Lujinxingaceae fam. nov.</title>
        <authorList>
            <person name="Guo L.-Y."/>
            <person name="Li C.-M."/>
            <person name="Wang S."/>
            <person name="Du Z.-J."/>
        </authorList>
    </citation>
    <scope>NUCLEOTIDE SEQUENCE [LARGE SCALE GENOMIC DNA]</scope>
    <source>
        <strain evidence="4 5">FA350</strain>
    </source>
</reference>
<dbReference type="EMBL" id="CP030032">
    <property type="protein sequence ID" value="AWV89192.1"/>
    <property type="molecule type" value="Genomic_DNA"/>
</dbReference>
<dbReference type="Pfam" id="PF00041">
    <property type="entry name" value="fn3"/>
    <property type="match status" value="1"/>
</dbReference>
<sequence>MRPNLQPIVLYSFVFLLLFGCSASENSDDRNADTTSQNDVHIDTEEDIQQDSEDTSDDINEVEDIDEEVPEPSLQNVRSRGLEGMVNFSWDLPEDTIFNEIRITASPAVLMWGDAERRIGPEATEYLFDKLVNDVHYTFEIQAFSDGEEVGEAFIHDAIPVSRSLLAVGAIFDSVTRQRAPGWGALVEQAGSALSWSPDGTKLLTYLRADLRCALFDRATRQEIQLEPSDEFGTLCLPADYGWSPDSRQLAFVRRLVENGVPSDQRTTYSVLDTQTGEIESGWPNPSEIQPISNLFSIDWSPDGERLAISPSYGGRPARVMIVDTNTKDFEPDWPDSTNVPSHFFPLADMRWSPDSKRLAIAHPSGFFNTTEAGYLILNAESKEFETDWPEIVTTNPGNLAWSPDGELLILAYGHSQNTGMQVINTATRENEPGWPTDWRKIQDVAWSHDSESLAISSAESPYLLIIDRDSKTIADGWAPLTKPVGRLSWSPQHDPPTAPTDVEVTRADDSATLSWTAPADAKILDYRVTIEPAAQVDGPADYLVFDPAATEHVIEGLDPEVEYSVSISAISVFGVGEAATSSSF</sequence>
<dbReference type="InterPro" id="IPR011044">
    <property type="entry name" value="Quino_amine_DH_bsu"/>
</dbReference>
<gene>
    <name evidence="4" type="ORF">DN745_07500</name>
</gene>
<dbReference type="InterPro" id="IPR036116">
    <property type="entry name" value="FN3_sf"/>
</dbReference>
<feature type="signal peptide" evidence="3">
    <location>
        <begin position="1"/>
        <end position="27"/>
    </location>
</feature>
<dbReference type="AlphaFoldDB" id="A0A2Z4FJS9"/>
<dbReference type="PANTHER" id="PTHR46708">
    <property type="entry name" value="TENASCIN"/>
    <property type="match status" value="1"/>
</dbReference>
<dbReference type="KEGG" id="bsed:DN745_07500"/>
<proteinExistence type="predicted"/>
<name>A0A2Z4FJS9_9DELT</name>
<dbReference type="Gene3D" id="2.60.40.10">
    <property type="entry name" value="Immunoglobulins"/>
    <property type="match status" value="1"/>
</dbReference>
<feature type="region of interest" description="Disordered" evidence="2">
    <location>
        <begin position="26"/>
        <end position="58"/>
    </location>
</feature>
<accession>A0A2Z4FJS9</accession>
<dbReference type="SMART" id="SM00060">
    <property type="entry name" value="FN3"/>
    <property type="match status" value="2"/>
</dbReference>
<dbReference type="CDD" id="cd00063">
    <property type="entry name" value="FN3"/>
    <property type="match status" value="1"/>
</dbReference>
<keyword evidence="5" id="KW-1185">Reference proteome</keyword>
<dbReference type="OrthoDB" id="3516511at2"/>
<dbReference type="InterPro" id="IPR003961">
    <property type="entry name" value="FN3_dom"/>
</dbReference>
<dbReference type="SUPFAM" id="SSF50969">
    <property type="entry name" value="YVTN repeat-like/Quinoprotein amine dehydrogenase"/>
    <property type="match status" value="1"/>
</dbReference>
<feature type="chain" id="PRO_5043501134" evidence="3">
    <location>
        <begin position="28"/>
        <end position="585"/>
    </location>
</feature>
<dbReference type="InterPro" id="IPR050991">
    <property type="entry name" value="ECM_Regulatory_Proteins"/>
</dbReference>
<keyword evidence="3" id="KW-0732">Signal</keyword>
<dbReference type="SUPFAM" id="SSF49265">
    <property type="entry name" value="Fibronectin type III"/>
    <property type="match status" value="1"/>
</dbReference>
<dbReference type="RefSeq" id="WP_111333491.1">
    <property type="nucleotide sequence ID" value="NZ_CP030032.1"/>
</dbReference>
<evidence type="ECO:0000313" key="4">
    <source>
        <dbReference type="EMBL" id="AWV89192.1"/>
    </source>
</evidence>
<evidence type="ECO:0000313" key="5">
    <source>
        <dbReference type="Proteomes" id="UP000249799"/>
    </source>
</evidence>
<dbReference type="InterPro" id="IPR013783">
    <property type="entry name" value="Ig-like_fold"/>
</dbReference>
<evidence type="ECO:0000256" key="1">
    <source>
        <dbReference type="ARBA" id="ARBA00022737"/>
    </source>
</evidence>
<dbReference type="PANTHER" id="PTHR46708:SF2">
    <property type="entry name" value="FIBRONECTIN TYPE-III DOMAIN-CONTAINING PROTEIN"/>
    <property type="match status" value="1"/>
</dbReference>
<dbReference type="PROSITE" id="PS51257">
    <property type="entry name" value="PROKAR_LIPOPROTEIN"/>
    <property type="match status" value="1"/>
</dbReference>
<dbReference type="Gene3D" id="2.120.10.30">
    <property type="entry name" value="TolB, C-terminal domain"/>
    <property type="match status" value="2"/>
</dbReference>
<organism evidence="4 5">
    <name type="scientific">Bradymonas sediminis</name>
    <dbReference type="NCBI Taxonomy" id="1548548"/>
    <lineage>
        <taxon>Bacteria</taxon>
        <taxon>Deltaproteobacteria</taxon>
        <taxon>Bradymonadales</taxon>
        <taxon>Bradymonadaceae</taxon>
        <taxon>Bradymonas</taxon>
    </lineage>
</organism>
<feature type="compositionally biased region" description="Acidic residues" evidence="2">
    <location>
        <begin position="44"/>
        <end position="58"/>
    </location>
</feature>